<keyword evidence="8 12" id="KW-1133">Transmembrane helix</keyword>
<dbReference type="Pfam" id="PF03188">
    <property type="entry name" value="Cytochrom_B561"/>
    <property type="match status" value="1"/>
</dbReference>
<feature type="transmembrane region" description="Helical" evidence="12">
    <location>
        <begin position="137"/>
        <end position="157"/>
    </location>
</feature>
<dbReference type="AlphaFoldDB" id="A0A401NPN1"/>
<evidence type="ECO:0000256" key="7">
    <source>
        <dbReference type="ARBA" id="ARBA00022982"/>
    </source>
</evidence>
<keyword evidence="10 12" id="KW-0472">Membrane</keyword>
<keyword evidence="9" id="KW-0408">Iron</keyword>
<protein>
    <recommendedName>
        <fullName evidence="11">ascorbate ferrireductase (transmembrane)</fullName>
        <ecNumber evidence="11">7.2.1.3</ecNumber>
    </recommendedName>
</protein>
<keyword evidence="4" id="KW-0349">Heme</keyword>
<feature type="transmembrane region" description="Helical" evidence="12">
    <location>
        <begin position="65"/>
        <end position="90"/>
    </location>
</feature>
<proteinExistence type="predicted"/>
<dbReference type="GO" id="GO:0140571">
    <property type="term" value="F:transmembrane ascorbate ferrireductase activity"/>
    <property type="evidence" value="ECO:0007669"/>
    <property type="project" value="UniProtKB-EC"/>
</dbReference>
<dbReference type="OrthoDB" id="432881at2759"/>
<dbReference type="GO" id="GO:0005783">
    <property type="term" value="C:endoplasmic reticulum"/>
    <property type="evidence" value="ECO:0007669"/>
    <property type="project" value="TreeGrafter"/>
</dbReference>
<evidence type="ECO:0000256" key="2">
    <source>
        <dbReference type="ARBA" id="ARBA00004141"/>
    </source>
</evidence>
<evidence type="ECO:0000256" key="9">
    <source>
        <dbReference type="ARBA" id="ARBA00023004"/>
    </source>
</evidence>
<evidence type="ECO:0000256" key="3">
    <source>
        <dbReference type="ARBA" id="ARBA00022448"/>
    </source>
</evidence>
<evidence type="ECO:0000313" key="14">
    <source>
        <dbReference type="EMBL" id="GCB62824.1"/>
    </source>
</evidence>
<keyword evidence="7" id="KW-0249">Electron transport</keyword>
<feature type="domain" description="Cytochrome b561" evidence="13">
    <location>
        <begin position="1"/>
        <end position="162"/>
    </location>
</feature>
<evidence type="ECO:0000256" key="5">
    <source>
        <dbReference type="ARBA" id="ARBA00022692"/>
    </source>
</evidence>
<evidence type="ECO:0000256" key="4">
    <source>
        <dbReference type="ARBA" id="ARBA00022617"/>
    </source>
</evidence>
<feature type="transmembrane region" description="Helical" evidence="12">
    <location>
        <begin position="111"/>
        <end position="131"/>
    </location>
</feature>
<keyword evidence="3" id="KW-0813">Transport</keyword>
<dbReference type="CDD" id="cd08761">
    <property type="entry name" value="Cyt_b561_CYB561D2_like"/>
    <property type="match status" value="1"/>
</dbReference>
<dbReference type="Proteomes" id="UP000288216">
    <property type="component" value="Unassembled WGS sequence"/>
</dbReference>
<evidence type="ECO:0000256" key="8">
    <source>
        <dbReference type="ARBA" id="ARBA00022989"/>
    </source>
</evidence>
<feature type="transmembrane region" description="Helical" evidence="12">
    <location>
        <begin position="32"/>
        <end position="53"/>
    </location>
</feature>
<evidence type="ECO:0000256" key="1">
    <source>
        <dbReference type="ARBA" id="ARBA00001970"/>
    </source>
</evidence>
<comment type="subcellular location">
    <subcellularLocation>
        <location evidence="2">Membrane</location>
        <topology evidence="2">Multi-pass membrane protein</topology>
    </subcellularLocation>
</comment>
<evidence type="ECO:0000259" key="13">
    <source>
        <dbReference type="PROSITE" id="PS50939"/>
    </source>
</evidence>
<reference evidence="14 15" key="1">
    <citation type="journal article" date="2018" name="Nat. Ecol. Evol.">
        <title>Shark genomes provide insights into elasmobranch evolution and the origin of vertebrates.</title>
        <authorList>
            <person name="Hara Y"/>
            <person name="Yamaguchi K"/>
            <person name="Onimaru K"/>
            <person name="Kadota M"/>
            <person name="Koyanagi M"/>
            <person name="Keeley SD"/>
            <person name="Tatsumi K"/>
            <person name="Tanaka K"/>
            <person name="Motone F"/>
            <person name="Kageyama Y"/>
            <person name="Nozu R"/>
            <person name="Adachi N"/>
            <person name="Nishimura O"/>
            <person name="Nakagawa R"/>
            <person name="Tanegashima C"/>
            <person name="Kiyatake I"/>
            <person name="Matsumoto R"/>
            <person name="Murakumo K"/>
            <person name="Nishida K"/>
            <person name="Terakita A"/>
            <person name="Kuratani S"/>
            <person name="Sato K"/>
            <person name="Hyodo S Kuraku.S."/>
        </authorList>
    </citation>
    <scope>NUCLEOTIDE SEQUENCE [LARGE SCALE GENOMIC DNA]</scope>
</reference>
<dbReference type="STRING" id="75743.A0A401NPN1"/>
<evidence type="ECO:0000256" key="6">
    <source>
        <dbReference type="ARBA" id="ARBA00022723"/>
    </source>
</evidence>
<dbReference type="GO" id="GO:0046872">
    <property type="term" value="F:metal ion binding"/>
    <property type="evidence" value="ECO:0007669"/>
    <property type="project" value="UniProtKB-KW"/>
</dbReference>
<evidence type="ECO:0000256" key="11">
    <source>
        <dbReference type="ARBA" id="ARBA00024225"/>
    </source>
</evidence>
<dbReference type="PANTHER" id="PTHR15422">
    <property type="entry name" value="OS05G0565100 PROTEIN"/>
    <property type="match status" value="1"/>
</dbReference>
<dbReference type="PROSITE" id="PS50939">
    <property type="entry name" value="CYTOCHROME_B561"/>
    <property type="match status" value="1"/>
</dbReference>
<gene>
    <name evidence="14" type="ORF">scyTo_0013120</name>
</gene>
<dbReference type="OMA" id="IFYNKHL"/>
<dbReference type="EC" id="7.2.1.3" evidence="11"/>
<name>A0A401NPN1_SCYTO</name>
<keyword evidence="6" id="KW-0479">Metal-binding</keyword>
<comment type="caution">
    <text evidence="14">The sequence shown here is derived from an EMBL/GenBank/DDBJ whole genome shotgun (WGS) entry which is preliminary data.</text>
</comment>
<accession>A0A401NPN1</accession>
<organism evidence="14 15">
    <name type="scientific">Scyliorhinus torazame</name>
    <name type="common">Cloudy catshark</name>
    <name type="synonym">Catulus torazame</name>
    <dbReference type="NCBI Taxonomy" id="75743"/>
    <lineage>
        <taxon>Eukaryota</taxon>
        <taxon>Metazoa</taxon>
        <taxon>Chordata</taxon>
        <taxon>Craniata</taxon>
        <taxon>Vertebrata</taxon>
        <taxon>Chondrichthyes</taxon>
        <taxon>Elasmobranchii</taxon>
        <taxon>Galeomorphii</taxon>
        <taxon>Galeoidea</taxon>
        <taxon>Carcharhiniformes</taxon>
        <taxon>Scyliorhinidae</taxon>
        <taxon>Scyliorhinus</taxon>
    </lineage>
</organism>
<dbReference type="InterPro" id="IPR045150">
    <property type="entry name" value="CYB561D1/2"/>
</dbReference>
<dbReference type="GO" id="GO:0140575">
    <property type="term" value="F:transmembrane monodehydroascorbate reductase activity"/>
    <property type="evidence" value="ECO:0007669"/>
    <property type="project" value="InterPro"/>
</dbReference>
<keyword evidence="15" id="KW-1185">Reference proteome</keyword>
<dbReference type="Gene3D" id="1.20.120.1770">
    <property type="match status" value="1"/>
</dbReference>
<evidence type="ECO:0000256" key="10">
    <source>
        <dbReference type="ARBA" id="ARBA00023136"/>
    </source>
</evidence>
<dbReference type="InterPro" id="IPR006593">
    <property type="entry name" value="Cyt_b561/ferric_Rdtase_TM"/>
</dbReference>
<dbReference type="EMBL" id="BFAA01006578">
    <property type="protein sequence ID" value="GCB62824.1"/>
    <property type="molecule type" value="Genomic_DNA"/>
</dbReference>
<dbReference type="SMART" id="SM00665">
    <property type="entry name" value="B561"/>
    <property type="match status" value="1"/>
</dbReference>
<dbReference type="PANTHER" id="PTHR15422:SF21">
    <property type="entry name" value="TRANSMEMBRANE REDUCTASE CYB561D2"/>
    <property type="match status" value="1"/>
</dbReference>
<sequence length="169" mass="18958">MVFSFIMTQAILLFSPETSLILSYSRKIKVRVHWLLQGLTTMCAILGLTIISYNKYLNDKPHFTSWHGLVGLVTVFYICMQSIGGVSLLYPKLMGNWSLSKLKLYHATSGLVGYLLGCTSLLLGMCSSWFTETVNGISWYIAVCCPALLALVLMNQISSAYLKRKRMQP</sequence>
<dbReference type="GO" id="GO:0016020">
    <property type="term" value="C:membrane"/>
    <property type="evidence" value="ECO:0007669"/>
    <property type="project" value="UniProtKB-SubCell"/>
</dbReference>
<keyword evidence="5 12" id="KW-0812">Transmembrane</keyword>
<evidence type="ECO:0000256" key="12">
    <source>
        <dbReference type="SAM" id="Phobius"/>
    </source>
</evidence>
<evidence type="ECO:0000313" key="15">
    <source>
        <dbReference type="Proteomes" id="UP000288216"/>
    </source>
</evidence>
<comment type="cofactor">
    <cofactor evidence="1">
        <name>heme b</name>
        <dbReference type="ChEBI" id="CHEBI:60344"/>
    </cofactor>
</comment>